<dbReference type="EMBL" id="JBHLTC010000035">
    <property type="protein sequence ID" value="MFC0627595.1"/>
    <property type="molecule type" value="Genomic_DNA"/>
</dbReference>
<keyword evidence="4" id="KW-1185">Reference proteome</keyword>
<dbReference type="RefSeq" id="WP_380052547.1">
    <property type="nucleotide sequence ID" value="NZ_JBHLTC010000035.1"/>
</dbReference>
<name>A0ABV6QSU7_9ACTN</name>
<evidence type="ECO:0000256" key="2">
    <source>
        <dbReference type="SAM" id="SignalP"/>
    </source>
</evidence>
<organism evidence="3 4">
    <name type="scientific">Kribbella deserti</name>
    <dbReference type="NCBI Taxonomy" id="1926257"/>
    <lineage>
        <taxon>Bacteria</taxon>
        <taxon>Bacillati</taxon>
        <taxon>Actinomycetota</taxon>
        <taxon>Actinomycetes</taxon>
        <taxon>Propionibacteriales</taxon>
        <taxon>Kribbellaceae</taxon>
        <taxon>Kribbella</taxon>
    </lineage>
</organism>
<proteinExistence type="predicted"/>
<reference evidence="3 4" key="1">
    <citation type="submission" date="2024-09" db="EMBL/GenBank/DDBJ databases">
        <authorList>
            <person name="Sun Q."/>
            <person name="Mori K."/>
        </authorList>
    </citation>
    <scope>NUCLEOTIDE SEQUENCE [LARGE SCALE GENOMIC DNA]</scope>
    <source>
        <strain evidence="3 4">CGMCC 1.15906</strain>
    </source>
</reference>
<evidence type="ECO:0000313" key="4">
    <source>
        <dbReference type="Proteomes" id="UP001589890"/>
    </source>
</evidence>
<feature type="region of interest" description="Disordered" evidence="1">
    <location>
        <begin position="20"/>
        <end position="56"/>
    </location>
</feature>
<feature type="signal peptide" evidence="2">
    <location>
        <begin position="1"/>
        <end position="25"/>
    </location>
</feature>
<feature type="chain" id="PRO_5046084049" description="DUF3558 domain-containing protein" evidence="2">
    <location>
        <begin position="26"/>
        <end position="324"/>
    </location>
</feature>
<sequence>MRIRVAVAALVLVVPLAGCGSGNEAGPTPTPSPSAAVTPSESPSGTPSETPSAPTAKVADTLCVRIDQTLVQRTLDVSSVAIQTKPLPAELGLPTYDVCELQLGTGTPGGNLRIGVSVRPAKLTDLAASRATYNATRGSAEVAKDVIAGDGGFGTSRFVVVLDENRLVKVSGPAAKIEKYAALAAATLQNLPGLPEPEPLVARTECERGSSEAAAVLGAPASFRRDGETPTGDLICGWGTASTVLWTSEALVPEAARVMDTARKSPTAESIPLGDEALIDLKTLTVKMRVGDDRIVTMTRLPAGQADKNDMTAFALAMAGLYTN</sequence>
<accession>A0ABV6QSU7</accession>
<feature type="compositionally biased region" description="Low complexity" evidence="1">
    <location>
        <begin position="33"/>
        <end position="56"/>
    </location>
</feature>
<evidence type="ECO:0000256" key="1">
    <source>
        <dbReference type="SAM" id="MobiDB-lite"/>
    </source>
</evidence>
<dbReference type="Proteomes" id="UP001589890">
    <property type="component" value="Unassembled WGS sequence"/>
</dbReference>
<evidence type="ECO:0000313" key="3">
    <source>
        <dbReference type="EMBL" id="MFC0627595.1"/>
    </source>
</evidence>
<comment type="caution">
    <text evidence="3">The sequence shown here is derived from an EMBL/GenBank/DDBJ whole genome shotgun (WGS) entry which is preliminary data.</text>
</comment>
<gene>
    <name evidence="3" type="ORF">ACFFGN_26215</name>
</gene>
<keyword evidence="2" id="KW-0732">Signal</keyword>
<evidence type="ECO:0008006" key="5">
    <source>
        <dbReference type="Google" id="ProtNLM"/>
    </source>
</evidence>
<protein>
    <recommendedName>
        <fullName evidence="5">DUF3558 domain-containing protein</fullName>
    </recommendedName>
</protein>